<dbReference type="Proteomes" id="UP001161390">
    <property type="component" value="Unassembled WGS sequence"/>
</dbReference>
<evidence type="ECO:0000313" key="4">
    <source>
        <dbReference type="Proteomes" id="UP001161390"/>
    </source>
</evidence>
<organism evidence="3 4">
    <name type="scientific">Algimonas porphyrae</name>
    <dbReference type="NCBI Taxonomy" id="1128113"/>
    <lineage>
        <taxon>Bacteria</taxon>
        <taxon>Pseudomonadati</taxon>
        <taxon>Pseudomonadota</taxon>
        <taxon>Alphaproteobacteria</taxon>
        <taxon>Maricaulales</taxon>
        <taxon>Robiginitomaculaceae</taxon>
        <taxon>Algimonas</taxon>
    </lineage>
</organism>
<feature type="chain" id="PRO_5045435157" description="Tail specific protease domain-containing protein" evidence="1">
    <location>
        <begin position="23"/>
        <end position="516"/>
    </location>
</feature>
<dbReference type="RefSeq" id="WP_284374144.1">
    <property type="nucleotide sequence ID" value="NZ_BSNJ01000008.1"/>
</dbReference>
<dbReference type="InterPro" id="IPR005151">
    <property type="entry name" value="Tail-specific_protease"/>
</dbReference>
<comment type="caution">
    <text evidence="3">The sequence shown here is derived from an EMBL/GenBank/DDBJ whole genome shotgun (WGS) entry which is preliminary data.</text>
</comment>
<feature type="domain" description="Tail specific protease" evidence="2">
    <location>
        <begin position="301"/>
        <end position="488"/>
    </location>
</feature>
<sequence length="516" mass="56483">MSPTFKSLILTTTLLGNASLCAAQLTPQSTTQSPPAGAAATAIHAEHPQERRLSEKIVRENVALARNAYADIHPGYTRFTDVATLDAAWQAILERNQREAGLSVGDFYLEISAVLAQIRCDHTKAELPRDLAKARDTDAAYLPLSWTIVDERALIRSAPEGSPVRAGDEILSIDGRSIDELRTALHPYLPVDGYNDHVRDTEMGASGEFKGGAVDHFGALLWDVPATATLDLESPDGEQWTIQLDRVGFKAWSALNANAGRRNFKDAVSLTRIGDNGAVLRVDTFVNYREPVDVDTIYGPVFEALKSEGRDHLILDLRRNGGGSTEASQGLFSYLISEKRRMKTADIMKTIDHDAYVDYISTWEQRAINPPRFAFRKTDQGEYRLRGMFSDETDRIEPASSRFDGKLTILTSRNNSSGSTNLIATLRAARDVTLIGEKTGGNPAGPTAGTIFFLTLPESNIRLRVPVFRFENNSGPVEDGIGLEPDIAAPDTIDSLREGRDPALEAAIALISDQDD</sequence>
<keyword evidence="1" id="KW-0732">Signal</keyword>
<name>A0ABQ5V4L1_9PROT</name>
<evidence type="ECO:0000259" key="2">
    <source>
        <dbReference type="Pfam" id="PF03572"/>
    </source>
</evidence>
<protein>
    <recommendedName>
        <fullName evidence="2">Tail specific protease domain-containing protein</fullName>
    </recommendedName>
</protein>
<dbReference type="InterPro" id="IPR029045">
    <property type="entry name" value="ClpP/crotonase-like_dom_sf"/>
</dbReference>
<dbReference type="PANTHER" id="PTHR32060:SF30">
    <property type="entry name" value="CARBOXY-TERMINAL PROCESSING PROTEASE CTPA"/>
    <property type="match status" value="1"/>
</dbReference>
<gene>
    <name evidence="3" type="ORF">GCM10007854_29570</name>
</gene>
<proteinExistence type="predicted"/>
<dbReference type="Gene3D" id="3.90.226.10">
    <property type="entry name" value="2-enoyl-CoA Hydratase, Chain A, domain 1"/>
    <property type="match status" value="1"/>
</dbReference>
<keyword evidence="4" id="KW-1185">Reference proteome</keyword>
<evidence type="ECO:0000256" key="1">
    <source>
        <dbReference type="SAM" id="SignalP"/>
    </source>
</evidence>
<dbReference type="SUPFAM" id="SSF52096">
    <property type="entry name" value="ClpP/crotonase"/>
    <property type="match status" value="1"/>
</dbReference>
<dbReference type="EMBL" id="BSNJ01000008">
    <property type="protein sequence ID" value="GLQ22002.1"/>
    <property type="molecule type" value="Genomic_DNA"/>
</dbReference>
<accession>A0ABQ5V4L1</accession>
<dbReference type="PANTHER" id="PTHR32060">
    <property type="entry name" value="TAIL-SPECIFIC PROTEASE"/>
    <property type="match status" value="1"/>
</dbReference>
<reference evidence="3" key="1">
    <citation type="journal article" date="2014" name="Int. J. Syst. Evol. Microbiol.">
        <title>Complete genome of a new Firmicutes species belonging to the dominant human colonic microbiota ('Ruminococcus bicirculans') reveals two chromosomes and a selective capacity to utilize plant glucans.</title>
        <authorList>
            <consortium name="NISC Comparative Sequencing Program"/>
            <person name="Wegmann U."/>
            <person name="Louis P."/>
            <person name="Goesmann A."/>
            <person name="Henrissat B."/>
            <person name="Duncan S.H."/>
            <person name="Flint H.J."/>
        </authorList>
    </citation>
    <scope>NUCLEOTIDE SEQUENCE</scope>
    <source>
        <strain evidence="3">NBRC 108216</strain>
    </source>
</reference>
<reference evidence="3" key="2">
    <citation type="submission" date="2023-01" db="EMBL/GenBank/DDBJ databases">
        <title>Draft genome sequence of Algimonas porphyrae strain NBRC 108216.</title>
        <authorList>
            <person name="Sun Q."/>
            <person name="Mori K."/>
        </authorList>
    </citation>
    <scope>NUCLEOTIDE SEQUENCE</scope>
    <source>
        <strain evidence="3">NBRC 108216</strain>
    </source>
</reference>
<evidence type="ECO:0000313" key="3">
    <source>
        <dbReference type="EMBL" id="GLQ22002.1"/>
    </source>
</evidence>
<feature type="signal peptide" evidence="1">
    <location>
        <begin position="1"/>
        <end position="22"/>
    </location>
</feature>
<dbReference type="Pfam" id="PF03572">
    <property type="entry name" value="Peptidase_S41"/>
    <property type="match status" value="1"/>
</dbReference>